<accession>A0A4Y5Z627</accession>
<evidence type="ECO:0000313" key="1">
    <source>
        <dbReference type="EMBL" id="QDE39708.1"/>
    </source>
</evidence>
<dbReference type="Proteomes" id="UP000316093">
    <property type="component" value="Chromosome"/>
</dbReference>
<name>A0A4Y5Z627_9GAMM</name>
<dbReference type="InterPro" id="IPR035965">
    <property type="entry name" value="PAS-like_dom_sf"/>
</dbReference>
<organism evidence="1 2">
    <name type="scientific">Luteibacter pinisoli</name>
    <dbReference type="NCBI Taxonomy" id="2589080"/>
    <lineage>
        <taxon>Bacteria</taxon>
        <taxon>Pseudomonadati</taxon>
        <taxon>Pseudomonadota</taxon>
        <taxon>Gammaproteobacteria</taxon>
        <taxon>Lysobacterales</taxon>
        <taxon>Rhodanobacteraceae</taxon>
        <taxon>Luteibacter</taxon>
    </lineage>
</organism>
<evidence type="ECO:0008006" key="3">
    <source>
        <dbReference type="Google" id="ProtNLM"/>
    </source>
</evidence>
<dbReference type="Gene3D" id="3.30.450.20">
    <property type="entry name" value="PAS domain"/>
    <property type="match status" value="1"/>
</dbReference>
<dbReference type="RefSeq" id="WP_139982684.1">
    <property type="nucleotide sequence ID" value="NZ_CP041046.1"/>
</dbReference>
<gene>
    <name evidence="1" type="ORF">FIV34_11090</name>
</gene>
<keyword evidence="2" id="KW-1185">Reference proteome</keyword>
<dbReference type="CDD" id="cd00130">
    <property type="entry name" value="PAS"/>
    <property type="match status" value="1"/>
</dbReference>
<proteinExistence type="predicted"/>
<dbReference type="SUPFAM" id="SSF55785">
    <property type="entry name" value="PYP-like sensor domain (PAS domain)"/>
    <property type="match status" value="1"/>
</dbReference>
<protein>
    <recommendedName>
        <fullName evidence="3">PAS domain-containing protein</fullName>
    </recommendedName>
</protein>
<reference evidence="1 2" key="1">
    <citation type="submission" date="2019-06" db="EMBL/GenBank/DDBJ databases">
        <title>A complete genome sequence for Luteibacter pinisoli MAH-14.</title>
        <authorList>
            <person name="Baltrus D.A."/>
        </authorList>
    </citation>
    <scope>NUCLEOTIDE SEQUENCE [LARGE SCALE GENOMIC DNA]</scope>
    <source>
        <strain evidence="1 2">MAH-14</strain>
    </source>
</reference>
<sequence>MDALGAHASEETKGVVASNRAGVIVYANACAADILGAVRVGSGVDDYSCMHGVFTEDGRPYPSRDLPLSRAVLGKETTRNVPLLVRRSDGGTHRISVSGKPLYGPDGAHIGGVVTFVIVPPA</sequence>
<dbReference type="OrthoDB" id="9816309at2"/>
<evidence type="ECO:0000313" key="2">
    <source>
        <dbReference type="Proteomes" id="UP000316093"/>
    </source>
</evidence>
<dbReference type="KEGG" id="lpy:FIV34_11090"/>
<dbReference type="EMBL" id="CP041046">
    <property type="protein sequence ID" value="QDE39708.1"/>
    <property type="molecule type" value="Genomic_DNA"/>
</dbReference>
<dbReference type="AlphaFoldDB" id="A0A4Y5Z627"/>
<dbReference type="InterPro" id="IPR000014">
    <property type="entry name" value="PAS"/>
</dbReference>